<dbReference type="InterPro" id="IPR002035">
    <property type="entry name" value="VWF_A"/>
</dbReference>
<keyword evidence="1" id="KW-0732">Signal</keyword>
<dbReference type="SUPFAM" id="SSF53300">
    <property type="entry name" value="vWA-like"/>
    <property type="match status" value="1"/>
</dbReference>
<dbReference type="AlphaFoldDB" id="A0A1H9AJB0"/>
<dbReference type="RefSeq" id="WP_074719683.1">
    <property type="nucleotide sequence ID" value="NZ_FOFX01000004.1"/>
</dbReference>
<feature type="domain" description="VWFA" evidence="2">
    <location>
        <begin position="23"/>
        <end position="193"/>
    </location>
</feature>
<organism evidence="3 4">
    <name type="scientific">Nitrosomonas ureae</name>
    <dbReference type="NCBI Taxonomy" id="44577"/>
    <lineage>
        <taxon>Bacteria</taxon>
        <taxon>Pseudomonadati</taxon>
        <taxon>Pseudomonadota</taxon>
        <taxon>Betaproteobacteria</taxon>
        <taxon>Nitrosomonadales</taxon>
        <taxon>Nitrosomonadaceae</taxon>
        <taxon>Nitrosomonas</taxon>
    </lineage>
</organism>
<dbReference type="PROSITE" id="PS50234">
    <property type="entry name" value="VWFA"/>
    <property type="match status" value="1"/>
</dbReference>
<dbReference type="OrthoDB" id="8559878at2"/>
<feature type="signal peptide" evidence="1">
    <location>
        <begin position="1"/>
        <end position="18"/>
    </location>
</feature>
<proteinExistence type="predicted"/>
<dbReference type="Proteomes" id="UP000181998">
    <property type="component" value="Unassembled WGS sequence"/>
</dbReference>
<evidence type="ECO:0000256" key="1">
    <source>
        <dbReference type="SAM" id="SignalP"/>
    </source>
</evidence>
<evidence type="ECO:0000313" key="4">
    <source>
        <dbReference type="Proteomes" id="UP000181998"/>
    </source>
</evidence>
<dbReference type="InterPro" id="IPR036465">
    <property type="entry name" value="vWFA_dom_sf"/>
</dbReference>
<gene>
    <name evidence="3" type="ORF">SAMN05421510_10045</name>
</gene>
<evidence type="ECO:0000313" key="3">
    <source>
        <dbReference type="EMBL" id="SEP76844.1"/>
    </source>
</evidence>
<dbReference type="EMBL" id="FOFX01000004">
    <property type="protein sequence ID" value="SEP76844.1"/>
    <property type="molecule type" value="Genomic_DNA"/>
</dbReference>
<dbReference type="Gene3D" id="3.40.50.410">
    <property type="entry name" value="von Willebrand factor, type A domain"/>
    <property type="match status" value="1"/>
</dbReference>
<protein>
    <recommendedName>
        <fullName evidence="2">VWFA domain-containing protein</fullName>
    </recommendedName>
</protein>
<evidence type="ECO:0000259" key="2">
    <source>
        <dbReference type="PROSITE" id="PS50234"/>
    </source>
</evidence>
<feature type="chain" id="PRO_5010364365" description="VWFA domain-containing protein" evidence="1">
    <location>
        <begin position="19"/>
        <end position="217"/>
    </location>
</feature>
<sequence>MKLTTLFLLTALSASAYAQKPAHVTFVLDQSSSNPNEVEGFRNSAGKYAKDITSALSMGDTVAVMTFGDGSLRNFQLTKRVKLSMRMRPSQVGMALEKAIVAKAEEAAKNPQNETRMMSFFEDSYREFQCASGNAKVVVFTDGVEHSAEISAKQFVVDKKQLPNPRPDILSGCHIEFVGVGIGTQGSLQRLEKKHIIDAWSAWMKKAGATFEARSNL</sequence>
<name>A0A1H9AJB0_9PROT</name>
<reference evidence="3 4" key="1">
    <citation type="submission" date="2016-10" db="EMBL/GenBank/DDBJ databases">
        <authorList>
            <person name="de Groot N.N."/>
        </authorList>
    </citation>
    <scope>NUCLEOTIDE SEQUENCE [LARGE SCALE GENOMIC DNA]</scope>
    <source>
        <strain evidence="3 4">Nm9</strain>
    </source>
</reference>
<accession>A0A1H9AJB0</accession>